<dbReference type="EMBL" id="CP009170">
    <property type="protein sequence ID" value="AIS51582.1"/>
    <property type="molecule type" value="Genomic_DNA"/>
</dbReference>
<protein>
    <submittedName>
        <fullName evidence="1">Uncharacterized protein</fullName>
    </submittedName>
</protein>
<dbReference type="KEGG" id="tki:TKV_c03780"/>
<dbReference type="AlphaFoldDB" id="A0A097AP36"/>
<name>A0A097AP36_THEKI</name>
<gene>
    <name evidence="1" type="ORF">TKV_c03780</name>
</gene>
<evidence type="ECO:0000313" key="2">
    <source>
        <dbReference type="Proteomes" id="UP000029669"/>
    </source>
</evidence>
<proteinExistence type="predicted"/>
<accession>A0A097AP36</accession>
<dbReference type="STRING" id="2325.TKV_c03780"/>
<keyword evidence="2" id="KW-1185">Reference proteome</keyword>
<dbReference type="RefSeq" id="WP_049684525.1">
    <property type="nucleotide sequence ID" value="NZ_CP009170.1"/>
</dbReference>
<organism evidence="1 2">
    <name type="scientific">Thermoanaerobacter kivui</name>
    <name type="common">Acetogenium kivui</name>
    <dbReference type="NCBI Taxonomy" id="2325"/>
    <lineage>
        <taxon>Bacteria</taxon>
        <taxon>Bacillati</taxon>
        <taxon>Bacillota</taxon>
        <taxon>Clostridia</taxon>
        <taxon>Thermoanaerobacterales</taxon>
        <taxon>Thermoanaerobacteraceae</taxon>
        <taxon>Thermoanaerobacter</taxon>
    </lineage>
</organism>
<evidence type="ECO:0000313" key="1">
    <source>
        <dbReference type="EMBL" id="AIS51582.1"/>
    </source>
</evidence>
<sequence>MKENSIKMLFDENNKEFTEEELAVFKRYLEENNVSTDNNFEFFEENLNYYASRYTNEFYFSPAELFHANSNFLSSEEMIRNIELYHKSVEWYNKTVHPEDSEWVVKGEKYVYVSDLESKLKELIYYLNKYPKVDYHCLDILFYFKESIYKYLPQKNFTFRWKENAKDLIQKLLKHNFYQIHQIKSVNIIQESLQDIIIIFPIFIPIRVMLFLGEYGYRSAIINYGAIIERFKNYGKCKEILDVNMFENHSVNNLLGLDGIEKSIFNILICR</sequence>
<dbReference type="Proteomes" id="UP000029669">
    <property type="component" value="Chromosome"/>
</dbReference>
<dbReference type="HOGENOM" id="CLU_1025463_0_0_9"/>
<reference evidence="2" key="1">
    <citation type="journal article" date="2015" name="Genome Announc.">
        <title>Whole-Genome Sequences of 80 Environmental and Clinical Isolates of Burkholderia pseudomallei.</title>
        <authorList>
            <person name="Johnson S.L."/>
            <person name="Baker A.L."/>
            <person name="Chain P.S."/>
            <person name="Currie B.J."/>
            <person name="Daligault H.E."/>
            <person name="Davenport K.W."/>
            <person name="Davis C.B."/>
            <person name="Inglis T.J."/>
            <person name="Kaestli M."/>
            <person name="Koren S."/>
            <person name="Mayo M."/>
            <person name="Merritt A.J."/>
            <person name="Price E.P."/>
            <person name="Sarovich D.S."/>
            <person name="Warner J."/>
            <person name="Rosovitz M.J."/>
        </authorList>
    </citation>
    <scope>NUCLEOTIDE SEQUENCE [LARGE SCALE GENOMIC DNA]</scope>
    <source>
        <strain evidence="2">DSM 2030</strain>
    </source>
</reference>
<dbReference type="OrthoDB" id="2827235at2"/>